<organism evidence="1 2">
    <name type="scientific">Cucumis sativus</name>
    <name type="common">Cucumber</name>
    <dbReference type="NCBI Taxonomy" id="3659"/>
    <lineage>
        <taxon>Eukaryota</taxon>
        <taxon>Viridiplantae</taxon>
        <taxon>Streptophyta</taxon>
        <taxon>Embryophyta</taxon>
        <taxon>Tracheophyta</taxon>
        <taxon>Spermatophyta</taxon>
        <taxon>Magnoliopsida</taxon>
        <taxon>eudicotyledons</taxon>
        <taxon>Gunneridae</taxon>
        <taxon>Pentapetalae</taxon>
        <taxon>rosids</taxon>
        <taxon>fabids</taxon>
        <taxon>Cucurbitales</taxon>
        <taxon>Cucurbitaceae</taxon>
        <taxon>Benincaseae</taxon>
        <taxon>Cucumis</taxon>
    </lineage>
</organism>
<proteinExistence type="predicted"/>
<reference evidence="1 2" key="1">
    <citation type="journal article" date="2009" name="Nat. Genet.">
        <title>The genome of the cucumber, Cucumis sativus L.</title>
        <authorList>
            <person name="Huang S."/>
            <person name="Li R."/>
            <person name="Zhang Z."/>
            <person name="Li L."/>
            <person name="Gu X."/>
            <person name="Fan W."/>
            <person name="Lucas W.J."/>
            <person name="Wang X."/>
            <person name="Xie B."/>
            <person name="Ni P."/>
            <person name="Ren Y."/>
            <person name="Zhu H."/>
            <person name="Li J."/>
            <person name="Lin K."/>
            <person name="Jin W."/>
            <person name="Fei Z."/>
            <person name="Li G."/>
            <person name="Staub J."/>
            <person name="Kilian A."/>
            <person name="van der Vossen E.A."/>
            <person name="Wu Y."/>
            <person name="Guo J."/>
            <person name="He J."/>
            <person name="Jia Z."/>
            <person name="Ren Y."/>
            <person name="Tian G."/>
            <person name="Lu Y."/>
            <person name="Ruan J."/>
            <person name="Qian W."/>
            <person name="Wang M."/>
            <person name="Huang Q."/>
            <person name="Li B."/>
            <person name="Xuan Z."/>
            <person name="Cao J."/>
            <person name="Asan"/>
            <person name="Wu Z."/>
            <person name="Zhang J."/>
            <person name="Cai Q."/>
            <person name="Bai Y."/>
            <person name="Zhao B."/>
            <person name="Han Y."/>
            <person name="Li Y."/>
            <person name="Li X."/>
            <person name="Wang S."/>
            <person name="Shi Q."/>
            <person name="Liu S."/>
            <person name="Cho W.K."/>
            <person name="Kim J.Y."/>
            <person name="Xu Y."/>
            <person name="Heller-Uszynska K."/>
            <person name="Miao H."/>
            <person name="Cheng Z."/>
            <person name="Zhang S."/>
            <person name="Wu J."/>
            <person name="Yang Y."/>
            <person name="Kang H."/>
            <person name="Li M."/>
            <person name="Liang H."/>
            <person name="Ren X."/>
            <person name="Shi Z."/>
            <person name="Wen M."/>
            <person name="Jian M."/>
            <person name="Yang H."/>
            <person name="Zhang G."/>
            <person name="Yang Z."/>
            <person name="Chen R."/>
            <person name="Liu S."/>
            <person name="Li J."/>
            <person name="Ma L."/>
            <person name="Liu H."/>
            <person name="Zhou Y."/>
            <person name="Zhao J."/>
            <person name="Fang X."/>
            <person name="Li G."/>
            <person name="Fang L."/>
            <person name="Li Y."/>
            <person name="Liu D."/>
            <person name="Zheng H."/>
            <person name="Zhang Y."/>
            <person name="Qin N."/>
            <person name="Li Z."/>
            <person name="Yang G."/>
            <person name="Yang S."/>
            <person name="Bolund L."/>
            <person name="Kristiansen K."/>
            <person name="Zheng H."/>
            <person name="Li S."/>
            <person name="Zhang X."/>
            <person name="Yang H."/>
            <person name="Wang J."/>
            <person name="Sun R."/>
            <person name="Zhang B."/>
            <person name="Jiang S."/>
            <person name="Wang J."/>
            <person name="Du Y."/>
            <person name="Li S."/>
        </authorList>
    </citation>
    <scope>NUCLEOTIDE SEQUENCE [LARGE SCALE GENOMIC DNA]</scope>
    <source>
        <strain evidence="2">cv. 9930</strain>
    </source>
</reference>
<accession>A0A0A0KWQ5</accession>
<evidence type="ECO:0000313" key="1">
    <source>
        <dbReference type="EMBL" id="KGN53958.1"/>
    </source>
</evidence>
<dbReference type="Gramene" id="KGN53958">
    <property type="protein sequence ID" value="KGN53958"/>
    <property type="gene ID" value="Csa_4G194260"/>
</dbReference>
<protein>
    <submittedName>
        <fullName evidence="1">Uncharacterized protein</fullName>
    </submittedName>
</protein>
<dbReference type="EMBL" id="CM002925">
    <property type="protein sequence ID" value="KGN53958.1"/>
    <property type="molecule type" value="Genomic_DNA"/>
</dbReference>
<dbReference type="AlphaFoldDB" id="A0A0A0KWQ5"/>
<dbReference type="Proteomes" id="UP000029981">
    <property type="component" value="Chromosome 4"/>
</dbReference>
<reference evidence="1 2" key="2">
    <citation type="journal article" date="2009" name="PLoS ONE">
        <title>An integrated genetic and cytogenetic map of the cucumber genome.</title>
        <authorList>
            <person name="Ren Y."/>
            <person name="Zhang Z."/>
            <person name="Liu J."/>
            <person name="Staub J.E."/>
            <person name="Han Y."/>
            <person name="Cheng Z."/>
            <person name="Li X."/>
            <person name="Lu J."/>
            <person name="Miao H."/>
            <person name="Kang H."/>
            <person name="Xie B."/>
            <person name="Gu X."/>
            <person name="Wang X."/>
            <person name="Du Y."/>
            <person name="Jin W."/>
            <person name="Huang S."/>
        </authorList>
    </citation>
    <scope>NUCLEOTIDE SEQUENCE [LARGE SCALE GENOMIC DNA]</scope>
    <source>
        <strain evidence="2">cv. 9930</strain>
    </source>
</reference>
<keyword evidence="2" id="KW-1185">Reference proteome</keyword>
<name>A0A0A0KWQ5_CUCSA</name>
<evidence type="ECO:0000313" key="2">
    <source>
        <dbReference type="Proteomes" id="UP000029981"/>
    </source>
</evidence>
<reference evidence="1 2" key="4">
    <citation type="journal article" date="2011" name="BMC Genomics">
        <title>RNA-Seq improves annotation of protein-coding genes in the cucumber genome.</title>
        <authorList>
            <person name="Li Z."/>
            <person name="Zhang Z."/>
            <person name="Yan P."/>
            <person name="Huang S."/>
            <person name="Fei Z."/>
            <person name="Lin K."/>
        </authorList>
    </citation>
    <scope>NUCLEOTIDE SEQUENCE [LARGE SCALE GENOMIC DNA]</scope>
    <source>
        <strain evidence="2">cv. 9930</strain>
    </source>
</reference>
<sequence length="118" mass="13665">MSSPCSTDIKTRKSKALGKLGVKVRHPKVSRKLKNLDNQKGYWQGVKTLCVACLDECLWKFHEWHKTSPMRSNVTRHARDKVPHNKDYKRSKLCDRACARKVDMRQGHAGPWWVHSVA</sequence>
<reference evidence="1 2" key="3">
    <citation type="journal article" date="2010" name="BMC Genomics">
        <title>Transcriptome sequencing and comparative analysis of cucumber flowers with different sex types.</title>
        <authorList>
            <person name="Guo S."/>
            <person name="Zheng Y."/>
            <person name="Joung J.G."/>
            <person name="Liu S."/>
            <person name="Zhang Z."/>
            <person name="Crasta O.R."/>
            <person name="Sobral B.W."/>
            <person name="Xu Y."/>
            <person name="Huang S."/>
            <person name="Fei Z."/>
        </authorList>
    </citation>
    <scope>NUCLEOTIDE SEQUENCE [LARGE SCALE GENOMIC DNA]</scope>
    <source>
        <strain evidence="2">cv. 9930</strain>
    </source>
</reference>
<gene>
    <name evidence="1" type="ORF">Csa_4G194260</name>
</gene>